<dbReference type="PANTHER" id="PTHR44196">
    <property type="entry name" value="DEHYDROGENASE/REDUCTASE SDR FAMILY MEMBER 7B"/>
    <property type="match status" value="1"/>
</dbReference>
<keyword evidence="2" id="KW-0560">Oxidoreductase</keyword>
<dbReference type="PRINTS" id="PR00080">
    <property type="entry name" value="SDRFAMILY"/>
</dbReference>
<evidence type="ECO:0000313" key="4">
    <source>
        <dbReference type="EMBL" id="GLS92401.1"/>
    </source>
</evidence>
<dbReference type="SUPFAM" id="SSF51735">
    <property type="entry name" value="NAD(P)-binding Rossmann-fold domains"/>
    <property type="match status" value="1"/>
</dbReference>
<dbReference type="InterPro" id="IPR036291">
    <property type="entry name" value="NAD(P)-bd_dom_sf"/>
</dbReference>
<dbReference type="RefSeq" id="WP_284205503.1">
    <property type="nucleotide sequence ID" value="NZ_BSPQ01000021.1"/>
</dbReference>
<protein>
    <submittedName>
        <fullName evidence="4">Short-chain dehydrogenase</fullName>
    </submittedName>
</protein>
<dbReference type="InterPro" id="IPR002347">
    <property type="entry name" value="SDR_fam"/>
</dbReference>
<sequence length="226" mass="24972">MNQGVFITGATRGIGRALVVELCNKGYQVFATGRDETLLQQLMEETGCFGQSGDLSNADVVIELFQNAKQNLGRIDVLINNAGINTRKCALAETSLEEFEQQYAINLRAPYLLCREAMQEMLPRQSGYIINVISTVAKRSNETMGIYTAMKQGFAGLNNVLMKEAQPNGIKVTAVYPGGTNTNFREQARPQYMSPESVATMISQLLSNPKDVIVHELTFRPPVEIE</sequence>
<evidence type="ECO:0000256" key="3">
    <source>
        <dbReference type="RuleBase" id="RU000363"/>
    </source>
</evidence>
<reference evidence="5" key="1">
    <citation type="journal article" date="2019" name="Int. J. Syst. Evol. Microbiol.">
        <title>The Global Catalogue of Microorganisms (GCM) 10K type strain sequencing project: providing services to taxonomists for standard genome sequencing and annotation.</title>
        <authorList>
            <consortium name="The Broad Institute Genomics Platform"/>
            <consortium name="The Broad Institute Genome Sequencing Center for Infectious Disease"/>
            <person name="Wu L."/>
            <person name="Ma J."/>
        </authorList>
    </citation>
    <scope>NUCLEOTIDE SEQUENCE [LARGE SCALE GENOMIC DNA]</scope>
    <source>
        <strain evidence="5">NBRC 103166</strain>
    </source>
</reference>
<dbReference type="Gene3D" id="3.40.50.720">
    <property type="entry name" value="NAD(P)-binding Rossmann-like Domain"/>
    <property type="match status" value="1"/>
</dbReference>
<dbReference type="PANTHER" id="PTHR44196:SF1">
    <property type="entry name" value="DEHYDROGENASE_REDUCTASE SDR FAMILY MEMBER 7B"/>
    <property type="match status" value="1"/>
</dbReference>
<comment type="similarity">
    <text evidence="1 3">Belongs to the short-chain dehydrogenases/reductases (SDR) family.</text>
</comment>
<keyword evidence="5" id="KW-1185">Reference proteome</keyword>
<evidence type="ECO:0000256" key="1">
    <source>
        <dbReference type="ARBA" id="ARBA00006484"/>
    </source>
</evidence>
<evidence type="ECO:0000313" key="5">
    <source>
        <dbReference type="Proteomes" id="UP001157353"/>
    </source>
</evidence>
<evidence type="ECO:0000256" key="2">
    <source>
        <dbReference type="ARBA" id="ARBA00023002"/>
    </source>
</evidence>
<dbReference type="CDD" id="cd05233">
    <property type="entry name" value="SDR_c"/>
    <property type="match status" value="1"/>
</dbReference>
<dbReference type="PRINTS" id="PR00081">
    <property type="entry name" value="GDHRDH"/>
</dbReference>
<name>A0ABQ6E5W3_9GAMM</name>
<proteinExistence type="inferred from homology"/>
<comment type="caution">
    <text evidence="4">The sequence shown here is derived from an EMBL/GenBank/DDBJ whole genome shotgun (WGS) entry which is preliminary data.</text>
</comment>
<dbReference type="Pfam" id="PF00106">
    <property type="entry name" value="adh_short"/>
    <property type="match status" value="1"/>
</dbReference>
<accession>A0ABQ6E5W3</accession>
<dbReference type="EMBL" id="BSPQ01000021">
    <property type="protein sequence ID" value="GLS92401.1"/>
    <property type="molecule type" value="Genomic_DNA"/>
</dbReference>
<gene>
    <name evidence="4" type="ORF">GCM10007916_34720</name>
</gene>
<dbReference type="Proteomes" id="UP001157353">
    <property type="component" value="Unassembled WGS sequence"/>
</dbReference>
<organism evidence="4 5">
    <name type="scientific">Psychromonas marina</name>
    <dbReference type="NCBI Taxonomy" id="88364"/>
    <lineage>
        <taxon>Bacteria</taxon>
        <taxon>Pseudomonadati</taxon>
        <taxon>Pseudomonadota</taxon>
        <taxon>Gammaproteobacteria</taxon>
        <taxon>Alteromonadales</taxon>
        <taxon>Psychromonadaceae</taxon>
        <taxon>Psychromonas</taxon>
    </lineage>
</organism>